<dbReference type="GO" id="GO:0016020">
    <property type="term" value="C:membrane"/>
    <property type="evidence" value="ECO:0007669"/>
    <property type="project" value="UniProtKB-SubCell"/>
</dbReference>
<dbReference type="InterPro" id="IPR020846">
    <property type="entry name" value="MFS_dom"/>
</dbReference>
<feature type="domain" description="Major facilitator superfamily (MFS) profile" evidence="9">
    <location>
        <begin position="73"/>
        <end position="512"/>
    </location>
</feature>
<dbReference type="InterPro" id="IPR005829">
    <property type="entry name" value="Sugar_transporter_CS"/>
</dbReference>
<evidence type="ECO:0000313" key="11">
    <source>
        <dbReference type="Proteomes" id="UP001172681"/>
    </source>
</evidence>
<evidence type="ECO:0000256" key="5">
    <source>
        <dbReference type="ARBA" id="ARBA00022989"/>
    </source>
</evidence>
<feature type="transmembrane region" description="Helical" evidence="8">
    <location>
        <begin position="363"/>
        <end position="383"/>
    </location>
</feature>
<dbReference type="PROSITE" id="PS00217">
    <property type="entry name" value="SUGAR_TRANSPORT_2"/>
    <property type="match status" value="1"/>
</dbReference>
<dbReference type="InterPro" id="IPR005828">
    <property type="entry name" value="MFS_sugar_transport-like"/>
</dbReference>
<evidence type="ECO:0000256" key="8">
    <source>
        <dbReference type="SAM" id="Phobius"/>
    </source>
</evidence>
<reference evidence="10" key="1">
    <citation type="submission" date="2022-10" db="EMBL/GenBank/DDBJ databases">
        <title>Culturing micro-colonial fungi from biological soil crusts in the Mojave desert and describing Neophaeococcomyces mojavensis, and introducing the new genera and species Taxawa tesnikishii.</title>
        <authorList>
            <person name="Kurbessoian T."/>
            <person name="Stajich J.E."/>
        </authorList>
    </citation>
    <scope>NUCLEOTIDE SEQUENCE</scope>
    <source>
        <strain evidence="10">TK_35</strain>
    </source>
</reference>
<name>A0AA38YEV4_9EURO</name>
<keyword evidence="5 8" id="KW-1133">Transmembrane helix</keyword>
<accession>A0AA38YEV4</accession>
<evidence type="ECO:0000256" key="4">
    <source>
        <dbReference type="ARBA" id="ARBA00022692"/>
    </source>
</evidence>
<feature type="transmembrane region" description="Helical" evidence="8">
    <location>
        <begin position="421"/>
        <end position="443"/>
    </location>
</feature>
<comment type="similarity">
    <text evidence="2 7">Belongs to the major facilitator superfamily. Sugar transporter (TC 2.A.1.1) family.</text>
</comment>
<evidence type="ECO:0000259" key="9">
    <source>
        <dbReference type="PROSITE" id="PS50850"/>
    </source>
</evidence>
<evidence type="ECO:0000256" key="3">
    <source>
        <dbReference type="ARBA" id="ARBA00022448"/>
    </source>
</evidence>
<gene>
    <name evidence="10" type="ORF">H2204_000396</name>
</gene>
<protein>
    <recommendedName>
        <fullName evidence="9">Major facilitator superfamily (MFS) profile domain-containing protein</fullName>
    </recommendedName>
</protein>
<dbReference type="GO" id="GO:0005351">
    <property type="term" value="F:carbohydrate:proton symporter activity"/>
    <property type="evidence" value="ECO:0007669"/>
    <property type="project" value="TreeGrafter"/>
</dbReference>
<feature type="transmembrane region" description="Helical" evidence="8">
    <location>
        <begin position="463"/>
        <end position="478"/>
    </location>
</feature>
<proteinExistence type="inferred from homology"/>
<evidence type="ECO:0000256" key="1">
    <source>
        <dbReference type="ARBA" id="ARBA00004141"/>
    </source>
</evidence>
<dbReference type="AlphaFoldDB" id="A0AA38YEV4"/>
<keyword evidence="3 7" id="KW-0813">Transport</keyword>
<dbReference type="SUPFAM" id="SSF103473">
    <property type="entry name" value="MFS general substrate transporter"/>
    <property type="match status" value="1"/>
</dbReference>
<evidence type="ECO:0000256" key="2">
    <source>
        <dbReference type="ARBA" id="ARBA00010992"/>
    </source>
</evidence>
<feature type="transmembrane region" description="Helical" evidence="8">
    <location>
        <begin position="206"/>
        <end position="226"/>
    </location>
</feature>
<evidence type="ECO:0000313" key="10">
    <source>
        <dbReference type="EMBL" id="KAJ9646704.1"/>
    </source>
</evidence>
<dbReference type="PANTHER" id="PTHR48022:SF83">
    <property type="entry name" value="MAJOR FACILITATOR SUPERFAMILY (MFS) PROFILE DOMAIN-CONTAINING PROTEIN"/>
    <property type="match status" value="1"/>
</dbReference>
<dbReference type="NCBIfam" id="TIGR00879">
    <property type="entry name" value="SP"/>
    <property type="match status" value="1"/>
</dbReference>
<dbReference type="PANTHER" id="PTHR48022">
    <property type="entry name" value="PLASTIDIC GLUCOSE TRANSPORTER 4"/>
    <property type="match status" value="1"/>
</dbReference>
<feature type="transmembrane region" description="Helical" evidence="8">
    <location>
        <begin position="490"/>
        <end position="506"/>
    </location>
</feature>
<comment type="caution">
    <text evidence="10">The sequence shown here is derived from an EMBL/GenBank/DDBJ whole genome shotgun (WGS) entry which is preliminary data.</text>
</comment>
<evidence type="ECO:0000256" key="7">
    <source>
        <dbReference type="RuleBase" id="RU003346"/>
    </source>
</evidence>
<feature type="transmembrane region" description="Helical" evidence="8">
    <location>
        <begin position="116"/>
        <end position="137"/>
    </location>
</feature>
<organism evidence="10 11">
    <name type="scientific">Knufia peltigerae</name>
    <dbReference type="NCBI Taxonomy" id="1002370"/>
    <lineage>
        <taxon>Eukaryota</taxon>
        <taxon>Fungi</taxon>
        <taxon>Dikarya</taxon>
        <taxon>Ascomycota</taxon>
        <taxon>Pezizomycotina</taxon>
        <taxon>Eurotiomycetes</taxon>
        <taxon>Chaetothyriomycetidae</taxon>
        <taxon>Chaetothyriales</taxon>
        <taxon>Trichomeriaceae</taxon>
        <taxon>Knufia</taxon>
    </lineage>
</organism>
<keyword evidence="11" id="KW-1185">Reference proteome</keyword>
<keyword evidence="4 8" id="KW-0812">Transmembrane</keyword>
<dbReference type="EMBL" id="JAPDRN010000002">
    <property type="protein sequence ID" value="KAJ9646704.1"/>
    <property type="molecule type" value="Genomic_DNA"/>
</dbReference>
<evidence type="ECO:0000256" key="6">
    <source>
        <dbReference type="ARBA" id="ARBA00023136"/>
    </source>
</evidence>
<keyword evidence="6 8" id="KW-0472">Membrane</keyword>
<dbReference type="FunFam" id="1.20.1250.20:FF:000078">
    <property type="entry name" value="MFS maltose transporter, putative"/>
    <property type="match status" value="1"/>
</dbReference>
<feature type="transmembrane region" description="Helical" evidence="8">
    <location>
        <begin position="149"/>
        <end position="166"/>
    </location>
</feature>
<dbReference type="Gene3D" id="1.20.1250.20">
    <property type="entry name" value="MFS general substrate transporter like domains"/>
    <property type="match status" value="1"/>
</dbReference>
<sequence length="552" mass="61762">MSSQGVLGSMDASKPIVDHLEMDEVREPATHDQKGRDEKSWDDIVRDAKQATQREHSLKLLDALRLYPRAVAWSVFVSAACVMEGYDTAFVPSLFALKAFQRDFGVPYKDGKQITAPWQTGLSLSGKVGIIIGILLNGYLAEKYGMKRLMLVCYVLISAFTFILVFGQSLPVLLVGEILCGIPWGIFNTTAPAYASEVCPMVLRGYLTTFINLTWIIGQLISAGVLRGTSTMMSRWAYDIPFALQWAWPVPLFVGMLFCPESPWWLLRQDRLEEAEQSLKRLSSDQTDTKATLAMMIHTDRMERETETGSYVDCFRGVDLRRTEIAAITWALPIFSGLPLQPFNTYFFEQAGLPNTIAFDMTIAFYGVGLCGTLGSWFLITWFGRRSICLAGLSIMTVVLLVMGCVGFAPSSNGGSKWATSAMLVVWVCLYDISIGPLAFCIVSEVSATRLRGKTIAIGRNSFYFFYIIFNVATPYMLNPTQAGWKGKTGLLFAGTCFLSVIWVYFRLPELKGRTYEELDILFRKRVPARKFKSTKIDPYSDELTEEVTSQA</sequence>
<dbReference type="InterPro" id="IPR050360">
    <property type="entry name" value="MFS_Sugar_Transporters"/>
</dbReference>
<dbReference type="PROSITE" id="PS50850">
    <property type="entry name" value="MFS"/>
    <property type="match status" value="1"/>
</dbReference>
<comment type="subcellular location">
    <subcellularLocation>
        <location evidence="1">Membrane</location>
        <topology evidence="1">Multi-pass membrane protein</topology>
    </subcellularLocation>
</comment>
<dbReference type="InterPro" id="IPR036259">
    <property type="entry name" value="MFS_trans_sf"/>
</dbReference>
<dbReference type="Pfam" id="PF00083">
    <property type="entry name" value="Sugar_tr"/>
    <property type="match status" value="1"/>
</dbReference>
<feature type="transmembrane region" description="Helical" evidence="8">
    <location>
        <begin position="390"/>
        <end position="409"/>
    </location>
</feature>
<dbReference type="Proteomes" id="UP001172681">
    <property type="component" value="Unassembled WGS sequence"/>
</dbReference>
<feature type="transmembrane region" description="Helical" evidence="8">
    <location>
        <begin position="325"/>
        <end position="343"/>
    </location>
</feature>
<dbReference type="InterPro" id="IPR003663">
    <property type="entry name" value="Sugar/inositol_transpt"/>
</dbReference>